<name>A0A392TKF6_9FABA</name>
<accession>A0A392TKF6</accession>
<evidence type="ECO:0000256" key="1">
    <source>
        <dbReference type="SAM" id="MobiDB-lite"/>
    </source>
</evidence>
<evidence type="ECO:0000313" key="2">
    <source>
        <dbReference type="EMBL" id="MCI61631.1"/>
    </source>
</evidence>
<feature type="non-terminal residue" evidence="2">
    <location>
        <position position="1"/>
    </location>
</feature>
<sequence length="45" mass="4631">GGGCRSTAGPPAPARRPEAAGPKVFDDRRRSAVVRRQSATIANIG</sequence>
<protein>
    <submittedName>
        <fullName evidence="2">Uncharacterized protein</fullName>
    </submittedName>
</protein>
<dbReference type="Proteomes" id="UP000265520">
    <property type="component" value="Unassembled WGS sequence"/>
</dbReference>
<organism evidence="2 3">
    <name type="scientific">Trifolium medium</name>
    <dbReference type="NCBI Taxonomy" id="97028"/>
    <lineage>
        <taxon>Eukaryota</taxon>
        <taxon>Viridiplantae</taxon>
        <taxon>Streptophyta</taxon>
        <taxon>Embryophyta</taxon>
        <taxon>Tracheophyta</taxon>
        <taxon>Spermatophyta</taxon>
        <taxon>Magnoliopsida</taxon>
        <taxon>eudicotyledons</taxon>
        <taxon>Gunneridae</taxon>
        <taxon>Pentapetalae</taxon>
        <taxon>rosids</taxon>
        <taxon>fabids</taxon>
        <taxon>Fabales</taxon>
        <taxon>Fabaceae</taxon>
        <taxon>Papilionoideae</taxon>
        <taxon>50 kb inversion clade</taxon>
        <taxon>NPAAA clade</taxon>
        <taxon>Hologalegina</taxon>
        <taxon>IRL clade</taxon>
        <taxon>Trifolieae</taxon>
        <taxon>Trifolium</taxon>
    </lineage>
</organism>
<keyword evidence="3" id="KW-1185">Reference proteome</keyword>
<reference evidence="2 3" key="1">
    <citation type="journal article" date="2018" name="Front. Plant Sci.">
        <title>Red Clover (Trifolium pratense) and Zigzag Clover (T. medium) - A Picture of Genomic Similarities and Differences.</title>
        <authorList>
            <person name="Dluhosova J."/>
            <person name="Istvanek J."/>
            <person name="Nedelnik J."/>
            <person name="Repkova J."/>
        </authorList>
    </citation>
    <scope>NUCLEOTIDE SEQUENCE [LARGE SCALE GENOMIC DNA]</scope>
    <source>
        <strain evidence="3">cv. 10/8</strain>
        <tissue evidence="2">Leaf</tissue>
    </source>
</reference>
<proteinExistence type="predicted"/>
<dbReference type="EMBL" id="LXQA010603204">
    <property type="protein sequence ID" value="MCI61631.1"/>
    <property type="molecule type" value="Genomic_DNA"/>
</dbReference>
<evidence type="ECO:0000313" key="3">
    <source>
        <dbReference type="Proteomes" id="UP000265520"/>
    </source>
</evidence>
<comment type="caution">
    <text evidence="2">The sequence shown here is derived from an EMBL/GenBank/DDBJ whole genome shotgun (WGS) entry which is preliminary data.</text>
</comment>
<feature type="region of interest" description="Disordered" evidence="1">
    <location>
        <begin position="1"/>
        <end position="45"/>
    </location>
</feature>
<dbReference type="AlphaFoldDB" id="A0A392TKF6"/>